<evidence type="ECO:0000313" key="1">
    <source>
        <dbReference type="EMBL" id="DAD97662.1"/>
    </source>
</evidence>
<sequence>MITVHPSVDPLGGIYPAEIDRLKNKIKLGDRISVTTMKGYVNINPDSTKPGIAHRRGTVIAKHKHLIVLEYPGGLTEAFRWAEIADKVAI</sequence>
<name>A0A8S5NSF4_9CAUD</name>
<protein>
    <submittedName>
        <fullName evidence="1">Uncharacterized protein</fullName>
    </submittedName>
</protein>
<accession>A0A8S5NSF4</accession>
<proteinExistence type="predicted"/>
<dbReference type="EMBL" id="BK015245">
    <property type="protein sequence ID" value="DAD97662.1"/>
    <property type="molecule type" value="Genomic_DNA"/>
</dbReference>
<reference evidence="1" key="1">
    <citation type="journal article" date="2021" name="Proc. Natl. Acad. Sci. U.S.A.">
        <title>A Catalog of Tens of Thousands of Viruses from Human Metagenomes Reveals Hidden Associations with Chronic Diseases.</title>
        <authorList>
            <person name="Tisza M.J."/>
            <person name="Buck C.B."/>
        </authorList>
    </citation>
    <scope>NUCLEOTIDE SEQUENCE</scope>
    <source>
        <strain evidence="1">Ct1TR2</strain>
    </source>
</reference>
<organism evidence="1">
    <name type="scientific">Siphoviridae sp. ct1TR2</name>
    <dbReference type="NCBI Taxonomy" id="2825309"/>
    <lineage>
        <taxon>Viruses</taxon>
        <taxon>Duplodnaviria</taxon>
        <taxon>Heunggongvirae</taxon>
        <taxon>Uroviricota</taxon>
        <taxon>Caudoviricetes</taxon>
    </lineage>
</organism>